<organism evidence="1 2">
    <name type="scientific">Citrus unshiu</name>
    <name type="common">Satsuma mandarin</name>
    <name type="synonym">Citrus nobilis var. unshiu</name>
    <dbReference type="NCBI Taxonomy" id="55188"/>
    <lineage>
        <taxon>Eukaryota</taxon>
        <taxon>Viridiplantae</taxon>
        <taxon>Streptophyta</taxon>
        <taxon>Embryophyta</taxon>
        <taxon>Tracheophyta</taxon>
        <taxon>Spermatophyta</taxon>
        <taxon>Magnoliopsida</taxon>
        <taxon>eudicotyledons</taxon>
        <taxon>Gunneridae</taxon>
        <taxon>Pentapetalae</taxon>
        <taxon>rosids</taxon>
        <taxon>malvids</taxon>
        <taxon>Sapindales</taxon>
        <taxon>Rutaceae</taxon>
        <taxon>Aurantioideae</taxon>
        <taxon>Citrus</taxon>
    </lineage>
</organism>
<evidence type="ECO:0000313" key="1">
    <source>
        <dbReference type="EMBL" id="GAY68567.1"/>
    </source>
</evidence>
<evidence type="ECO:0000313" key="2">
    <source>
        <dbReference type="Proteomes" id="UP000236630"/>
    </source>
</evidence>
<comment type="caution">
    <text evidence="1">The sequence shown here is derived from an EMBL/GenBank/DDBJ whole genome shotgun (WGS) entry which is preliminary data.</text>
</comment>
<gene>
    <name evidence="1" type="ORF">CUMW_265150</name>
</gene>
<dbReference type="AlphaFoldDB" id="A0A2H5QVC0"/>
<proteinExistence type="predicted"/>
<protein>
    <submittedName>
        <fullName evidence="1">Uncharacterized protein</fullName>
    </submittedName>
</protein>
<accession>A0A2H5QVC0</accession>
<reference evidence="1 2" key="1">
    <citation type="journal article" date="2017" name="Front. Genet.">
        <title>Draft sequencing of the heterozygous diploid genome of Satsuma (Citrus unshiu Marc.) using a hybrid assembly approach.</title>
        <authorList>
            <person name="Shimizu T."/>
            <person name="Tanizawa Y."/>
            <person name="Mochizuki T."/>
            <person name="Nagasaki H."/>
            <person name="Yoshioka T."/>
            <person name="Toyoda A."/>
            <person name="Fujiyama A."/>
            <person name="Kaminuma E."/>
            <person name="Nakamura Y."/>
        </authorList>
    </citation>
    <scope>NUCLEOTIDE SEQUENCE [LARGE SCALE GENOMIC DNA]</scope>
    <source>
        <strain evidence="2">cv. Miyagawa wase</strain>
    </source>
</reference>
<dbReference type="Proteomes" id="UP000236630">
    <property type="component" value="Unassembled WGS sequence"/>
</dbReference>
<sequence>MLFSREISEDSNQLRVLKVELTRVHRQSFVIIGLVSDLFQPRHAKDLILAPIRISNGSDPYEPEFKP</sequence>
<name>A0A2H5QVC0_CITUN</name>
<dbReference type="EMBL" id="BDQV01000917">
    <property type="protein sequence ID" value="GAY68567.1"/>
    <property type="molecule type" value="Genomic_DNA"/>
</dbReference>
<keyword evidence="2" id="KW-1185">Reference proteome</keyword>